<name>A0A067SN69_GALM3</name>
<evidence type="ECO:0000313" key="2">
    <source>
        <dbReference type="EMBL" id="KDR68233.1"/>
    </source>
</evidence>
<evidence type="ECO:0000313" key="3">
    <source>
        <dbReference type="Proteomes" id="UP000027222"/>
    </source>
</evidence>
<dbReference type="EMBL" id="KL142409">
    <property type="protein sequence ID" value="KDR68233.1"/>
    <property type="molecule type" value="Genomic_DNA"/>
</dbReference>
<protein>
    <submittedName>
        <fullName evidence="2">Uncharacterized protein</fullName>
    </submittedName>
</protein>
<dbReference type="HOGENOM" id="CLU_2277721_0_0_1"/>
<proteinExistence type="predicted"/>
<accession>A0A067SN69</accession>
<dbReference type="AlphaFoldDB" id="A0A067SN69"/>
<evidence type="ECO:0000256" key="1">
    <source>
        <dbReference type="SAM" id="MobiDB-lite"/>
    </source>
</evidence>
<dbReference type="Proteomes" id="UP000027222">
    <property type="component" value="Unassembled WGS sequence"/>
</dbReference>
<keyword evidence="3" id="KW-1185">Reference proteome</keyword>
<feature type="region of interest" description="Disordered" evidence="1">
    <location>
        <begin position="83"/>
        <end position="102"/>
    </location>
</feature>
<reference evidence="3" key="1">
    <citation type="journal article" date="2014" name="Proc. Natl. Acad. Sci. U.S.A.">
        <title>Extensive sampling of basidiomycete genomes demonstrates inadequacy of the white-rot/brown-rot paradigm for wood decay fungi.</title>
        <authorList>
            <person name="Riley R."/>
            <person name="Salamov A.A."/>
            <person name="Brown D.W."/>
            <person name="Nagy L.G."/>
            <person name="Floudas D."/>
            <person name="Held B.W."/>
            <person name="Levasseur A."/>
            <person name="Lombard V."/>
            <person name="Morin E."/>
            <person name="Otillar R."/>
            <person name="Lindquist E.A."/>
            <person name="Sun H."/>
            <person name="LaButti K.M."/>
            <person name="Schmutz J."/>
            <person name="Jabbour D."/>
            <person name="Luo H."/>
            <person name="Baker S.E."/>
            <person name="Pisabarro A.G."/>
            <person name="Walton J.D."/>
            <person name="Blanchette R.A."/>
            <person name="Henrissat B."/>
            <person name="Martin F."/>
            <person name="Cullen D."/>
            <person name="Hibbett D.S."/>
            <person name="Grigoriev I.V."/>
        </authorList>
    </citation>
    <scope>NUCLEOTIDE SEQUENCE [LARGE SCALE GENOMIC DNA]</scope>
    <source>
        <strain evidence="3">CBS 339.88</strain>
    </source>
</reference>
<feature type="compositionally biased region" description="Basic residues" evidence="1">
    <location>
        <begin position="93"/>
        <end position="102"/>
    </location>
</feature>
<sequence length="102" mass="11776">MMPRVHCRLSPPFSWPLKIWMSLGDLHYDEPPSGLRFCVFPSLQDPRTRRFGCSHRRWSDIRTDGGTRQFVLVILFPIPRSIPPGDPGTPSARGHRMKCVFD</sequence>
<gene>
    <name evidence="2" type="ORF">GALMADRAFT_1048862</name>
</gene>
<organism evidence="2 3">
    <name type="scientific">Galerina marginata (strain CBS 339.88)</name>
    <dbReference type="NCBI Taxonomy" id="685588"/>
    <lineage>
        <taxon>Eukaryota</taxon>
        <taxon>Fungi</taxon>
        <taxon>Dikarya</taxon>
        <taxon>Basidiomycota</taxon>
        <taxon>Agaricomycotina</taxon>
        <taxon>Agaricomycetes</taxon>
        <taxon>Agaricomycetidae</taxon>
        <taxon>Agaricales</taxon>
        <taxon>Agaricineae</taxon>
        <taxon>Strophariaceae</taxon>
        <taxon>Galerina</taxon>
    </lineage>
</organism>